<evidence type="ECO:0000313" key="8">
    <source>
        <dbReference type="Proteomes" id="UP000261360"/>
    </source>
</evidence>
<dbReference type="Proteomes" id="UP000261360">
    <property type="component" value="Unplaced"/>
</dbReference>
<dbReference type="InterPro" id="IPR008499">
    <property type="entry name" value="Leg1"/>
</dbReference>
<dbReference type="GO" id="GO:0005615">
    <property type="term" value="C:extracellular space"/>
    <property type="evidence" value="ECO:0007669"/>
    <property type="project" value="TreeGrafter"/>
</dbReference>
<keyword evidence="8" id="KW-1185">Reference proteome</keyword>
<sequence length="357" mass="38881">MLRPTVLGLLLACAVSLSSSAVILENGIPILWAQTAGQVTDLPFQNGILTPDPWHFLNRMSLYRLMIAATDPFMGSMGTGASESPLWGLPLQLGWMFTSGRLADPTGTTTCGHQTGDTTCISTQSWWGCVNYFASAIPFLSAAQQGFMGPEVQVQMQVPAGVEDYCTTYADCATRYPDVMSKWDAFFQGLKASTDSPLPDNEKKDSLLGLYWAAQMASSQASAACNTRQSHYSSSEVSFANSWLNSAEYVSAAHFQSSLEKSVMFLTPLPGRILQEGDSAPNIADLSQEENHTLYIFTWMKNINSLLGGSLVRLWKSAMCSVTTREKGREMLEQLLLNPSFATNSFLSIVTGMTTSC</sequence>
<dbReference type="PANTHER" id="PTHR18820">
    <property type="entry name" value="LEG1"/>
    <property type="match status" value="1"/>
</dbReference>
<dbReference type="Ensembl" id="ENSSLDT00000000093.1">
    <property type="protein sequence ID" value="ENSSLDP00000000057.1"/>
    <property type="gene ID" value="ENSSLDG00000000126.1"/>
</dbReference>
<dbReference type="Pfam" id="PF05612">
    <property type="entry name" value="Leg1"/>
    <property type="match status" value="1"/>
</dbReference>
<evidence type="ECO:0000256" key="4">
    <source>
        <dbReference type="ARBA" id="ARBA00022729"/>
    </source>
</evidence>
<evidence type="ECO:0000256" key="3">
    <source>
        <dbReference type="ARBA" id="ARBA00022525"/>
    </source>
</evidence>
<keyword evidence="4 6" id="KW-0732">Signal</keyword>
<proteinExistence type="inferred from homology"/>
<evidence type="ECO:0008006" key="9">
    <source>
        <dbReference type="Google" id="ProtNLM"/>
    </source>
</evidence>
<dbReference type="OrthoDB" id="17046at2759"/>
<dbReference type="GeneID" id="111672510"/>
<evidence type="ECO:0000256" key="5">
    <source>
        <dbReference type="ARBA" id="ARBA00023180"/>
    </source>
</evidence>
<comment type="similarity">
    <text evidence="2">Belongs to the LEG1 family.</text>
</comment>
<protein>
    <recommendedName>
        <fullName evidence="9">Protein LEG1 homolog</fullName>
    </recommendedName>
</protein>
<dbReference type="PANTHER" id="PTHR18820:SF1">
    <property type="entry name" value="PROTEIN LEG1 HOMOLOG"/>
    <property type="match status" value="1"/>
</dbReference>
<dbReference type="AlphaFoldDB" id="A0A3B4WC44"/>
<dbReference type="CTD" id="109312003"/>
<reference evidence="7" key="2">
    <citation type="submission" date="2025-09" db="UniProtKB">
        <authorList>
            <consortium name="Ensembl"/>
        </authorList>
    </citation>
    <scope>IDENTIFICATION</scope>
</reference>
<feature type="signal peptide" evidence="6">
    <location>
        <begin position="1"/>
        <end position="20"/>
    </location>
</feature>
<dbReference type="RefSeq" id="XP_023285712.1">
    <property type="nucleotide sequence ID" value="XM_023429944.1"/>
</dbReference>
<organism evidence="7 8">
    <name type="scientific">Seriola lalandi dorsalis</name>
    <dbReference type="NCBI Taxonomy" id="1841481"/>
    <lineage>
        <taxon>Eukaryota</taxon>
        <taxon>Metazoa</taxon>
        <taxon>Chordata</taxon>
        <taxon>Craniata</taxon>
        <taxon>Vertebrata</taxon>
        <taxon>Euteleostomi</taxon>
        <taxon>Actinopterygii</taxon>
        <taxon>Neopterygii</taxon>
        <taxon>Teleostei</taxon>
        <taxon>Neoteleostei</taxon>
        <taxon>Acanthomorphata</taxon>
        <taxon>Carangaria</taxon>
        <taxon>Carangiformes</taxon>
        <taxon>Carangidae</taxon>
        <taxon>Seriola</taxon>
    </lineage>
</organism>
<accession>A0A3B4WC44</accession>
<dbReference type="KEGG" id="slal:111672510"/>
<name>A0A3B4WC44_SERLL</name>
<evidence type="ECO:0000313" key="7">
    <source>
        <dbReference type="Ensembl" id="ENSSLDP00000000057.1"/>
    </source>
</evidence>
<keyword evidence="5" id="KW-0325">Glycoprotein</keyword>
<comment type="subcellular location">
    <subcellularLocation>
        <location evidence="1">Secreted</location>
    </subcellularLocation>
</comment>
<evidence type="ECO:0000256" key="6">
    <source>
        <dbReference type="SAM" id="SignalP"/>
    </source>
</evidence>
<dbReference type="GeneTree" id="ENSGT00390000004904"/>
<evidence type="ECO:0000256" key="1">
    <source>
        <dbReference type="ARBA" id="ARBA00004613"/>
    </source>
</evidence>
<feature type="chain" id="PRO_5017340705" description="Protein LEG1 homolog" evidence="6">
    <location>
        <begin position="21"/>
        <end position="357"/>
    </location>
</feature>
<keyword evidence="3" id="KW-0964">Secreted</keyword>
<evidence type="ECO:0000256" key="2">
    <source>
        <dbReference type="ARBA" id="ARBA00009122"/>
    </source>
</evidence>
<dbReference type="STRING" id="1841481.ENSSLDP00000000057"/>
<reference evidence="7" key="1">
    <citation type="submission" date="2025-08" db="UniProtKB">
        <authorList>
            <consortium name="Ensembl"/>
        </authorList>
    </citation>
    <scope>IDENTIFICATION</scope>
</reference>